<reference evidence="2 3" key="1">
    <citation type="submission" date="2024-06" db="EMBL/GenBank/DDBJ databases">
        <title>Genomic Encyclopedia of Type Strains, Phase IV (KMG-IV): sequencing the most valuable type-strain genomes for metagenomic binning, comparative biology and taxonomic classification.</title>
        <authorList>
            <person name="Goeker M."/>
        </authorList>
    </citation>
    <scope>NUCLEOTIDE SEQUENCE [LARGE SCALE GENOMIC DNA]</scope>
    <source>
        <strain evidence="2 3">DSM 21331</strain>
    </source>
</reference>
<proteinExistence type="predicted"/>
<protein>
    <submittedName>
        <fullName evidence="2">Uncharacterized protein</fullName>
    </submittedName>
</protein>
<dbReference type="EMBL" id="JBEPMM010000005">
    <property type="protein sequence ID" value="MET3692735.1"/>
    <property type="molecule type" value="Genomic_DNA"/>
</dbReference>
<evidence type="ECO:0000313" key="2">
    <source>
        <dbReference type="EMBL" id="MET3692735.1"/>
    </source>
</evidence>
<organism evidence="2 3">
    <name type="scientific">Methylobacterium goesingense</name>
    <dbReference type="NCBI Taxonomy" id="243690"/>
    <lineage>
        <taxon>Bacteria</taxon>
        <taxon>Pseudomonadati</taxon>
        <taxon>Pseudomonadota</taxon>
        <taxon>Alphaproteobacteria</taxon>
        <taxon>Hyphomicrobiales</taxon>
        <taxon>Methylobacteriaceae</taxon>
        <taxon>Methylobacterium</taxon>
    </lineage>
</organism>
<name>A0ABV2L775_9HYPH</name>
<feature type="region of interest" description="Disordered" evidence="1">
    <location>
        <begin position="23"/>
        <end position="59"/>
    </location>
</feature>
<accession>A0ABV2L775</accession>
<gene>
    <name evidence="2" type="ORF">ABID43_002275</name>
</gene>
<dbReference type="Proteomes" id="UP001549145">
    <property type="component" value="Unassembled WGS sequence"/>
</dbReference>
<comment type="caution">
    <text evidence="2">The sequence shown here is derived from an EMBL/GenBank/DDBJ whole genome shotgun (WGS) entry which is preliminary data.</text>
</comment>
<sequence length="59" mass="6423">MNWMAWLVGRCVDFTERVVPGLDRREAGRAGAPPALRGRVRGSGSEPLVMQPGPGHRPD</sequence>
<evidence type="ECO:0000256" key="1">
    <source>
        <dbReference type="SAM" id="MobiDB-lite"/>
    </source>
</evidence>
<keyword evidence="3" id="KW-1185">Reference proteome</keyword>
<dbReference type="RefSeq" id="WP_238282344.1">
    <property type="nucleotide sequence ID" value="NZ_BPQL01000167.1"/>
</dbReference>
<evidence type="ECO:0000313" key="3">
    <source>
        <dbReference type="Proteomes" id="UP001549145"/>
    </source>
</evidence>